<sequence length="88" mass="10252">MSIRHFYAKRISNLVNGFAKYEYTADSISMADFGTMIIDVNNKRSKIEKPMTDETIENQEVCILALTSKILKEYEKNQELPRETHYVS</sequence>
<organism evidence="1 2">
    <name type="scientific">Chroococcidiopsis thermalis (strain PCC 7203)</name>
    <dbReference type="NCBI Taxonomy" id="251229"/>
    <lineage>
        <taxon>Bacteria</taxon>
        <taxon>Bacillati</taxon>
        <taxon>Cyanobacteriota</taxon>
        <taxon>Cyanophyceae</taxon>
        <taxon>Chroococcidiopsidales</taxon>
        <taxon>Chroococcidiopsidaceae</taxon>
        <taxon>Chroococcidiopsis</taxon>
    </lineage>
</organism>
<dbReference type="EMBL" id="CP003597">
    <property type="protein sequence ID" value="AFY86873.1"/>
    <property type="molecule type" value="Genomic_DNA"/>
</dbReference>
<dbReference type="RefSeq" id="WP_015153421.1">
    <property type="nucleotide sequence ID" value="NC_019695.1"/>
</dbReference>
<accession>K9TWW4</accession>
<gene>
    <name evidence="1" type="ORF">Chro_1347</name>
</gene>
<reference evidence="1 2" key="1">
    <citation type="submission" date="2012-06" db="EMBL/GenBank/DDBJ databases">
        <title>Finished chromosome of genome of Chroococcidiopsis thermalis PCC 7203.</title>
        <authorList>
            <consortium name="US DOE Joint Genome Institute"/>
            <person name="Gugger M."/>
            <person name="Coursin T."/>
            <person name="Rippka R."/>
            <person name="Tandeau De Marsac N."/>
            <person name="Huntemann M."/>
            <person name="Wei C.-L."/>
            <person name="Han J."/>
            <person name="Detter J.C."/>
            <person name="Han C."/>
            <person name="Tapia R."/>
            <person name="Davenport K."/>
            <person name="Daligault H."/>
            <person name="Erkkila T."/>
            <person name="Gu W."/>
            <person name="Munk A.C.C."/>
            <person name="Teshima H."/>
            <person name="Xu Y."/>
            <person name="Chain P."/>
            <person name="Chen A."/>
            <person name="Krypides N."/>
            <person name="Mavromatis K."/>
            <person name="Markowitz V."/>
            <person name="Szeto E."/>
            <person name="Ivanova N."/>
            <person name="Mikhailova N."/>
            <person name="Ovchinnikova G."/>
            <person name="Pagani I."/>
            <person name="Pati A."/>
            <person name="Goodwin L."/>
            <person name="Peters L."/>
            <person name="Pitluck S."/>
            <person name="Woyke T."/>
            <person name="Kerfeld C."/>
        </authorList>
    </citation>
    <scope>NUCLEOTIDE SEQUENCE [LARGE SCALE GENOMIC DNA]</scope>
    <source>
        <strain evidence="1 2">PCC 7203</strain>
    </source>
</reference>
<dbReference type="HOGENOM" id="CLU_2463501_0_0_3"/>
<dbReference type="Proteomes" id="UP000010384">
    <property type="component" value="Chromosome"/>
</dbReference>
<evidence type="ECO:0000313" key="2">
    <source>
        <dbReference type="Proteomes" id="UP000010384"/>
    </source>
</evidence>
<keyword evidence="2" id="KW-1185">Reference proteome</keyword>
<dbReference type="KEGG" id="cthe:Chro_1347"/>
<dbReference type="AlphaFoldDB" id="K9TWW4"/>
<evidence type="ECO:0000313" key="1">
    <source>
        <dbReference type="EMBL" id="AFY86873.1"/>
    </source>
</evidence>
<dbReference type="STRING" id="251229.Chro_1347"/>
<dbReference type="InParanoid" id="K9TWW4"/>
<protein>
    <submittedName>
        <fullName evidence="1">Uncharacterized protein</fullName>
    </submittedName>
</protein>
<name>K9TWW4_CHRTP</name>
<proteinExistence type="predicted"/>